<dbReference type="EMBL" id="BAEM01000059">
    <property type="protein sequence ID" value="GAC12384.1"/>
    <property type="molecule type" value="Genomic_DNA"/>
</dbReference>
<evidence type="ECO:0000313" key="2">
    <source>
        <dbReference type="Proteomes" id="UP000006320"/>
    </source>
</evidence>
<dbReference type="AlphaFoldDB" id="A0AAV3UXY9"/>
<proteinExistence type="predicted"/>
<reference evidence="1 2" key="1">
    <citation type="journal article" date="2017" name="Antonie Van Leeuwenhoek">
        <title>Rhizobium rhizosphaerae sp. nov., a novel species isolated from rice rhizosphere.</title>
        <authorList>
            <person name="Zhao J.J."/>
            <person name="Zhang J."/>
            <person name="Zhang R.J."/>
            <person name="Zhang C.W."/>
            <person name="Yin H.Q."/>
            <person name="Zhang X.X."/>
        </authorList>
    </citation>
    <scope>NUCLEOTIDE SEQUENCE [LARGE SCALE GENOMIC DNA]</scope>
    <source>
        <strain evidence="1 2">S18K6</strain>
    </source>
</reference>
<comment type="caution">
    <text evidence="1">The sequence shown here is derived from an EMBL/GenBank/DDBJ whole genome shotgun (WGS) entry which is preliminary data.</text>
</comment>
<dbReference type="Proteomes" id="UP000006320">
    <property type="component" value="Unassembled WGS sequence"/>
</dbReference>
<evidence type="ECO:0000313" key="1">
    <source>
        <dbReference type="EMBL" id="GAC12384.1"/>
    </source>
</evidence>
<organism evidence="1 2">
    <name type="scientific">Paraglaciecola chathamensis S18K6</name>
    <dbReference type="NCBI Taxonomy" id="1127672"/>
    <lineage>
        <taxon>Bacteria</taxon>
        <taxon>Pseudomonadati</taxon>
        <taxon>Pseudomonadota</taxon>
        <taxon>Gammaproteobacteria</taxon>
        <taxon>Alteromonadales</taxon>
        <taxon>Alteromonadaceae</taxon>
        <taxon>Paraglaciecola</taxon>
    </lineage>
</organism>
<gene>
    <name evidence="1" type="ORF">GCHA_4466</name>
</gene>
<protein>
    <submittedName>
        <fullName evidence="1">Uncharacterized protein</fullName>
    </submittedName>
</protein>
<accession>A0AAV3UXY9</accession>
<name>A0AAV3UXY9_9ALTE</name>
<sequence>MDDNFTATVGNCALNNWAGPFSHLTPLQERNGLLLDF</sequence>